<gene>
    <name evidence="3" type="ORF">Prudu_012753</name>
</gene>
<evidence type="ECO:0000256" key="1">
    <source>
        <dbReference type="SAM" id="Coils"/>
    </source>
</evidence>
<organism evidence="3">
    <name type="scientific">Prunus dulcis</name>
    <name type="common">Almond</name>
    <name type="synonym">Amygdalus dulcis</name>
    <dbReference type="NCBI Taxonomy" id="3755"/>
    <lineage>
        <taxon>Eukaryota</taxon>
        <taxon>Viridiplantae</taxon>
        <taxon>Streptophyta</taxon>
        <taxon>Embryophyta</taxon>
        <taxon>Tracheophyta</taxon>
        <taxon>Spermatophyta</taxon>
        <taxon>Magnoliopsida</taxon>
        <taxon>eudicotyledons</taxon>
        <taxon>Gunneridae</taxon>
        <taxon>Pentapetalae</taxon>
        <taxon>rosids</taxon>
        <taxon>fabids</taxon>
        <taxon>Rosales</taxon>
        <taxon>Rosaceae</taxon>
        <taxon>Amygdaloideae</taxon>
        <taxon>Amygdaleae</taxon>
        <taxon>Prunus</taxon>
    </lineage>
</organism>
<evidence type="ECO:0000313" key="3">
    <source>
        <dbReference type="EMBL" id="BBH02242.1"/>
    </source>
</evidence>
<protein>
    <submittedName>
        <fullName evidence="3">Myosin-related protein</fullName>
    </submittedName>
</protein>
<evidence type="ECO:0000256" key="2">
    <source>
        <dbReference type="SAM" id="MobiDB-lite"/>
    </source>
</evidence>
<dbReference type="PANTHER" id="PTHR35468:SF1">
    <property type="entry name" value="MYOSIN-LIKE PROTEIN"/>
    <property type="match status" value="1"/>
</dbReference>
<dbReference type="PANTHER" id="PTHR35468">
    <property type="entry name" value="MYOSIN-LIKE PROTEIN"/>
    <property type="match status" value="1"/>
</dbReference>
<feature type="region of interest" description="Disordered" evidence="2">
    <location>
        <begin position="369"/>
        <end position="391"/>
    </location>
</feature>
<sequence length="391" mass="45313">MAASTESIQERSWWKTQFREAKKDNKGKLEALFDQERVFSRVSLPIVLFEHGDGESECRRERVKEGEDGGDEVVEEEKWRFQAEMLRAECNLLRMENEIAVKKMERVKVKVERTLKSAVHTLVSGRKKICEGKNASMVLEEELQHLAEKLEKLQRNLGVKDSEVRNTSNFDKHAYLLQRKLQKFRRTSDEICVKEIQEMAEASFSIKTSHRVNENLLSSGKSNVDILRRKMEGLSNGMLLERMKEEYGSMLSTADSSEKECREENVCSGRCKAIVRRIVEQVRVETEQWSQMQEMLGQVKEEMEELHASRDFWKDRALDSDYHIQSLQSVVQERKQKAVSSESKAKELQAQVSMLHGELDRLRKEASIRAMKANGSPLIPRDPQNEMENTS</sequence>
<reference evidence="3" key="1">
    <citation type="journal article" date="2019" name="Science">
        <title>Mutation of a bHLH transcription factor allowed almond domestication.</title>
        <authorList>
            <person name="Sanchez-Perez R."/>
            <person name="Pavan S."/>
            <person name="Mazzeo R."/>
            <person name="Moldovan C."/>
            <person name="Aiese Cigliano R."/>
            <person name="Del Cueto J."/>
            <person name="Ricciardi F."/>
            <person name="Lotti C."/>
            <person name="Ricciardi L."/>
            <person name="Dicenta F."/>
            <person name="Lopez-Marques R.L."/>
            <person name="Lindberg Moller B."/>
        </authorList>
    </citation>
    <scope>NUCLEOTIDE SEQUENCE</scope>
</reference>
<feature type="coiled-coil region" evidence="1">
    <location>
        <begin position="136"/>
        <end position="163"/>
    </location>
</feature>
<dbReference type="EMBL" id="AP019300">
    <property type="protein sequence ID" value="BBH02242.1"/>
    <property type="molecule type" value="Genomic_DNA"/>
</dbReference>
<keyword evidence="1" id="KW-0175">Coiled coil</keyword>
<feature type="coiled-coil region" evidence="1">
    <location>
        <begin position="331"/>
        <end position="365"/>
    </location>
</feature>
<proteinExistence type="predicted"/>
<name>A0A4Y1RDJ3_PRUDU</name>
<dbReference type="AlphaFoldDB" id="A0A4Y1RDJ3"/>
<accession>A0A4Y1RDJ3</accession>